<proteinExistence type="predicted"/>
<evidence type="ECO:0000313" key="2">
    <source>
        <dbReference type="Proteomes" id="UP000193228"/>
    </source>
</evidence>
<gene>
    <name evidence="1" type="ORF">SAMN06265784_12085</name>
</gene>
<reference evidence="2" key="1">
    <citation type="submission" date="2017-04" db="EMBL/GenBank/DDBJ databases">
        <authorList>
            <person name="Varghese N."/>
            <person name="Submissions S."/>
        </authorList>
    </citation>
    <scope>NUCLEOTIDE SEQUENCE [LARGE SCALE GENOMIC DNA]</scope>
    <source>
        <strain evidence="2">LMG 29540</strain>
    </source>
</reference>
<dbReference type="STRING" id="1515439.SAMN06265784_12085"/>
<keyword evidence="2" id="KW-1185">Reference proteome</keyword>
<evidence type="ECO:0000313" key="1">
    <source>
        <dbReference type="EMBL" id="SMG61303.1"/>
    </source>
</evidence>
<name>A0A1X7M724_9BURK</name>
<protein>
    <submittedName>
        <fullName evidence="1">Uncharacterized protein</fullName>
    </submittedName>
</protein>
<sequence>MQADQTPTLVPLPFATNGLRSNVPERSQIGVTPGAASFNDGFPPVTMQPKTHGGVPPNGRDVNGILYVLSQTVRWVQAGGQFVYSAPFATDPNVGGYPQGAVLLRADYGGFWLSEADNNTTNPDATDGSARNWVSLNTDWNARVARGRFSTAPCWLRWLQAAAIAT</sequence>
<organism evidence="1 2">
    <name type="scientific">Paraburkholderia susongensis</name>
    <dbReference type="NCBI Taxonomy" id="1515439"/>
    <lineage>
        <taxon>Bacteria</taxon>
        <taxon>Pseudomonadati</taxon>
        <taxon>Pseudomonadota</taxon>
        <taxon>Betaproteobacteria</taxon>
        <taxon>Burkholderiales</taxon>
        <taxon>Burkholderiaceae</taxon>
        <taxon>Paraburkholderia</taxon>
    </lineage>
</organism>
<dbReference type="EMBL" id="FXAT01000020">
    <property type="protein sequence ID" value="SMG61303.1"/>
    <property type="molecule type" value="Genomic_DNA"/>
</dbReference>
<dbReference type="Proteomes" id="UP000193228">
    <property type="component" value="Unassembled WGS sequence"/>
</dbReference>
<accession>A0A1X7M724</accession>
<dbReference type="AlphaFoldDB" id="A0A1X7M724"/>
<dbReference type="RefSeq" id="WP_085489786.1">
    <property type="nucleotide sequence ID" value="NZ_FXAT01000020.1"/>
</dbReference>